<dbReference type="Gene3D" id="1.10.10.10">
    <property type="entry name" value="Winged helix-like DNA-binding domain superfamily/Winged helix DNA-binding domain"/>
    <property type="match status" value="1"/>
</dbReference>
<keyword evidence="3" id="KW-0804">Transcription</keyword>
<dbReference type="CDD" id="cd05013">
    <property type="entry name" value="SIS_RpiR"/>
    <property type="match status" value="1"/>
</dbReference>
<name>A0A562PTX5_9PSED</name>
<protein>
    <submittedName>
        <fullName evidence="6">RpiR family transcriptional regulator</fullName>
    </submittedName>
</protein>
<evidence type="ECO:0000256" key="3">
    <source>
        <dbReference type="ARBA" id="ARBA00023163"/>
    </source>
</evidence>
<dbReference type="PANTHER" id="PTHR30514">
    <property type="entry name" value="GLUCOKINASE"/>
    <property type="match status" value="1"/>
</dbReference>
<dbReference type="EMBL" id="VLKY01000023">
    <property type="protein sequence ID" value="TWI47803.1"/>
    <property type="molecule type" value="Genomic_DNA"/>
</dbReference>
<dbReference type="Pfam" id="PF01380">
    <property type="entry name" value="SIS"/>
    <property type="match status" value="1"/>
</dbReference>
<dbReference type="PROSITE" id="PS51071">
    <property type="entry name" value="HTH_RPIR"/>
    <property type="match status" value="1"/>
</dbReference>
<keyword evidence="7" id="KW-1185">Reference proteome</keyword>
<dbReference type="InterPro" id="IPR000281">
    <property type="entry name" value="HTH_RpiR"/>
</dbReference>
<comment type="caution">
    <text evidence="6">The sequence shown here is derived from an EMBL/GenBank/DDBJ whole genome shotgun (WGS) entry which is preliminary data.</text>
</comment>
<dbReference type="InterPro" id="IPR046348">
    <property type="entry name" value="SIS_dom_sf"/>
</dbReference>
<keyword evidence="1" id="KW-0805">Transcription regulation</keyword>
<dbReference type="InterPro" id="IPR035472">
    <property type="entry name" value="RpiR-like_SIS"/>
</dbReference>
<dbReference type="SUPFAM" id="SSF46689">
    <property type="entry name" value="Homeodomain-like"/>
    <property type="match status" value="1"/>
</dbReference>
<evidence type="ECO:0000313" key="7">
    <source>
        <dbReference type="Proteomes" id="UP000316905"/>
    </source>
</evidence>
<dbReference type="NCBIfam" id="NF008451">
    <property type="entry name" value="PRK11302.1"/>
    <property type="match status" value="1"/>
</dbReference>
<dbReference type="GO" id="GO:0003700">
    <property type="term" value="F:DNA-binding transcription factor activity"/>
    <property type="evidence" value="ECO:0007669"/>
    <property type="project" value="InterPro"/>
</dbReference>
<dbReference type="InterPro" id="IPR009057">
    <property type="entry name" value="Homeodomain-like_sf"/>
</dbReference>
<dbReference type="SUPFAM" id="SSF53697">
    <property type="entry name" value="SIS domain"/>
    <property type="match status" value="1"/>
</dbReference>
<dbReference type="AlphaFoldDB" id="A0A562PTX5"/>
<dbReference type="PANTHER" id="PTHR30514:SF1">
    <property type="entry name" value="HTH-TYPE TRANSCRIPTIONAL REGULATOR HEXR-RELATED"/>
    <property type="match status" value="1"/>
</dbReference>
<evidence type="ECO:0000259" key="4">
    <source>
        <dbReference type="PROSITE" id="PS51071"/>
    </source>
</evidence>
<sequence>MPPVNLMQHIAQSRHLLRKSELKVAEHVMVDPASVMHSSMADLAHEVGVSEPTIIRFCRAIGCDGFQDLKLRLAQSLASGASFGQFAIHEDDSVVDFSLKIFDTTLHTLMDIRERLDMQALEQAIEHISKAKRVMFYGFGASGAVATDAQHKFFRLLLSAFAYSDPHMQAMSAATLTPDDAAICISQSGRSKDLLITANLVRDSGAKLITICPGQTPLTELADVSLVIDVPEDTEIYTPLTSRIAHLVVIDVLAMGVAMSRGPTLVNHLKGVKRSLRSLRLSAKSVRHHDERDTH</sequence>
<proteinExistence type="predicted"/>
<keyword evidence="2" id="KW-0238">DNA-binding</keyword>
<dbReference type="InterPro" id="IPR036388">
    <property type="entry name" value="WH-like_DNA-bd_sf"/>
</dbReference>
<feature type="domain" description="HTH rpiR-type" evidence="4">
    <location>
        <begin position="4"/>
        <end position="80"/>
    </location>
</feature>
<dbReference type="InterPro" id="IPR047640">
    <property type="entry name" value="RpiR-like"/>
</dbReference>
<dbReference type="Proteomes" id="UP000316905">
    <property type="component" value="Unassembled WGS sequence"/>
</dbReference>
<dbReference type="PROSITE" id="PS51464">
    <property type="entry name" value="SIS"/>
    <property type="match status" value="1"/>
</dbReference>
<dbReference type="InterPro" id="IPR001347">
    <property type="entry name" value="SIS_dom"/>
</dbReference>
<gene>
    <name evidence="6" type="ORF">IQ22_04315</name>
</gene>
<evidence type="ECO:0000256" key="2">
    <source>
        <dbReference type="ARBA" id="ARBA00023125"/>
    </source>
</evidence>
<feature type="domain" description="SIS" evidence="5">
    <location>
        <begin position="124"/>
        <end position="263"/>
    </location>
</feature>
<accession>A0A562PTX5</accession>
<dbReference type="Gene3D" id="3.40.50.10490">
    <property type="entry name" value="Glucose-6-phosphate isomerase like protein, domain 1"/>
    <property type="match status" value="1"/>
</dbReference>
<organism evidence="6 7">
    <name type="scientific">Pseudomonas duriflava</name>
    <dbReference type="NCBI Taxonomy" id="459528"/>
    <lineage>
        <taxon>Bacteria</taxon>
        <taxon>Pseudomonadati</taxon>
        <taxon>Pseudomonadota</taxon>
        <taxon>Gammaproteobacteria</taxon>
        <taxon>Pseudomonadales</taxon>
        <taxon>Pseudomonadaceae</taxon>
        <taxon>Pseudomonas</taxon>
    </lineage>
</organism>
<dbReference type="GO" id="GO:1901135">
    <property type="term" value="P:carbohydrate derivative metabolic process"/>
    <property type="evidence" value="ECO:0007669"/>
    <property type="project" value="InterPro"/>
</dbReference>
<evidence type="ECO:0000313" key="6">
    <source>
        <dbReference type="EMBL" id="TWI47803.1"/>
    </source>
</evidence>
<dbReference type="FunFam" id="1.10.10.10:FF:000060">
    <property type="entry name" value="DNA-binding transcriptional regulator HexR"/>
    <property type="match status" value="1"/>
</dbReference>
<dbReference type="Pfam" id="PF01418">
    <property type="entry name" value="HTH_6"/>
    <property type="match status" value="1"/>
</dbReference>
<evidence type="ECO:0000259" key="5">
    <source>
        <dbReference type="PROSITE" id="PS51464"/>
    </source>
</evidence>
<dbReference type="GO" id="GO:0003677">
    <property type="term" value="F:DNA binding"/>
    <property type="evidence" value="ECO:0007669"/>
    <property type="project" value="UniProtKB-KW"/>
</dbReference>
<evidence type="ECO:0000256" key="1">
    <source>
        <dbReference type="ARBA" id="ARBA00023015"/>
    </source>
</evidence>
<dbReference type="GO" id="GO:0097367">
    <property type="term" value="F:carbohydrate derivative binding"/>
    <property type="evidence" value="ECO:0007669"/>
    <property type="project" value="InterPro"/>
</dbReference>
<reference evidence="6 7" key="1">
    <citation type="journal article" date="2015" name="Stand. Genomic Sci.">
        <title>Genomic Encyclopedia of Bacterial and Archaeal Type Strains, Phase III: the genomes of soil and plant-associated and newly described type strains.</title>
        <authorList>
            <person name="Whitman W.B."/>
            <person name="Woyke T."/>
            <person name="Klenk H.P."/>
            <person name="Zhou Y."/>
            <person name="Lilburn T.G."/>
            <person name="Beck B.J."/>
            <person name="De Vos P."/>
            <person name="Vandamme P."/>
            <person name="Eisen J.A."/>
            <person name="Garrity G."/>
            <person name="Hugenholtz P."/>
            <person name="Kyrpides N.C."/>
        </authorList>
    </citation>
    <scope>NUCLEOTIDE SEQUENCE [LARGE SCALE GENOMIC DNA]</scope>
    <source>
        <strain evidence="6 7">CGMCC 1.6858</strain>
    </source>
</reference>